<evidence type="ECO:0000313" key="2">
    <source>
        <dbReference type="EMBL" id="SFH23888.1"/>
    </source>
</evidence>
<organism evidence="2 3">
    <name type="scientific">Cryobacterium levicorallinum</name>
    <dbReference type="NCBI Taxonomy" id="995038"/>
    <lineage>
        <taxon>Bacteria</taxon>
        <taxon>Bacillati</taxon>
        <taxon>Actinomycetota</taxon>
        <taxon>Actinomycetes</taxon>
        <taxon>Micrococcales</taxon>
        <taxon>Microbacteriaceae</taxon>
        <taxon>Cryobacterium</taxon>
    </lineage>
</organism>
<name>A0ABY1E9T7_9MICO</name>
<feature type="region of interest" description="Disordered" evidence="1">
    <location>
        <begin position="1"/>
        <end position="26"/>
    </location>
</feature>
<dbReference type="EMBL" id="FOPW01000002">
    <property type="protein sequence ID" value="SFH23888.1"/>
    <property type="molecule type" value="Genomic_DNA"/>
</dbReference>
<evidence type="ECO:0000313" key="3">
    <source>
        <dbReference type="Proteomes" id="UP000199681"/>
    </source>
</evidence>
<accession>A0ABY1E9T7</accession>
<reference evidence="2 3" key="1">
    <citation type="submission" date="2016-10" db="EMBL/GenBank/DDBJ databases">
        <authorList>
            <person name="Varghese N."/>
            <person name="Submissions S."/>
        </authorList>
    </citation>
    <scope>NUCLEOTIDE SEQUENCE [LARGE SCALE GENOMIC DNA]</scope>
    <source>
        <strain evidence="2 3">GMCC 1.11211</strain>
    </source>
</reference>
<dbReference type="Proteomes" id="UP000199681">
    <property type="component" value="Unassembled WGS sequence"/>
</dbReference>
<protein>
    <submittedName>
        <fullName evidence="2">Uncharacterized protein</fullName>
    </submittedName>
</protein>
<keyword evidence="3" id="KW-1185">Reference proteome</keyword>
<comment type="caution">
    <text evidence="2">The sequence shown here is derived from an EMBL/GenBank/DDBJ whole genome shotgun (WGS) entry which is preliminary data.</text>
</comment>
<sequence>MPLALTVKDATRETAEPSPTVPDSVTVCCPAESPADSIASADRGQAIEIAPPSP</sequence>
<gene>
    <name evidence="2" type="ORF">SAMN05216274_10214</name>
</gene>
<dbReference type="RefSeq" id="WP_166787556.1">
    <property type="nucleotide sequence ID" value="NZ_BKAC01000024.1"/>
</dbReference>
<proteinExistence type="predicted"/>
<evidence type="ECO:0000256" key="1">
    <source>
        <dbReference type="SAM" id="MobiDB-lite"/>
    </source>
</evidence>